<evidence type="ECO:0000313" key="3">
    <source>
        <dbReference type="Proteomes" id="UP000479000"/>
    </source>
</evidence>
<evidence type="ECO:0000256" key="1">
    <source>
        <dbReference type="SAM" id="MobiDB-lite"/>
    </source>
</evidence>
<dbReference type="EMBL" id="CADCXU010012864">
    <property type="protein sequence ID" value="CAB0002746.1"/>
    <property type="molecule type" value="Genomic_DNA"/>
</dbReference>
<dbReference type="Proteomes" id="UP000479000">
    <property type="component" value="Unassembled WGS sequence"/>
</dbReference>
<evidence type="ECO:0000313" key="2">
    <source>
        <dbReference type="EMBL" id="CAB0002746.1"/>
    </source>
</evidence>
<feature type="non-terminal residue" evidence="2">
    <location>
        <position position="85"/>
    </location>
</feature>
<feature type="region of interest" description="Disordered" evidence="1">
    <location>
        <begin position="1"/>
        <end position="26"/>
    </location>
</feature>
<protein>
    <submittedName>
        <fullName evidence="2">Uncharacterized protein</fullName>
    </submittedName>
</protein>
<gene>
    <name evidence="2" type="ORF">NTEN_LOCUS8533</name>
</gene>
<organism evidence="2 3">
    <name type="scientific">Nesidiocoris tenuis</name>
    <dbReference type="NCBI Taxonomy" id="355587"/>
    <lineage>
        <taxon>Eukaryota</taxon>
        <taxon>Metazoa</taxon>
        <taxon>Ecdysozoa</taxon>
        <taxon>Arthropoda</taxon>
        <taxon>Hexapoda</taxon>
        <taxon>Insecta</taxon>
        <taxon>Pterygota</taxon>
        <taxon>Neoptera</taxon>
        <taxon>Paraneoptera</taxon>
        <taxon>Hemiptera</taxon>
        <taxon>Heteroptera</taxon>
        <taxon>Panheteroptera</taxon>
        <taxon>Cimicomorpha</taxon>
        <taxon>Miridae</taxon>
        <taxon>Dicyphina</taxon>
        <taxon>Nesidiocoris</taxon>
    </lineage>
</organism>
<name>A0A6H5GGY4_9HEMI</name>
<reference evidence="2 3" key="1">
    <citation type="submission" date="2020-02" db="EMBL/GenBank/DDBJ databases">
        <authorList>
            <person name="Ferguson B K."/>
        </authorList>
    </citation>
    <scope>NUCLEOTIDE SEQUENCE [LARGE SCALE GENOMIC DNA]</scope>
</reference>
<keyword evidence="3" id="KW-1185">Reference proteome</keyword>
<sequence>MSGSNQKCQTTKRLRQIGRTSSTSIPSFNSIRTQGSLFGVANAGTPHTRMKCARFRWRHFIASRTDTSLPSPLKTRSISILAAAT</sequence>
<proteinExistence type="predicted"/>
<accession>A0A6H5GGY4</accession>
<dbReference type="AlphaFoldDB" id="A0A6H5GGY4"/>